<sequence>MTNKLERRQKLKTGLHQFRGTTVWHRYSPLFPYFLLTDGTKYLADTGECYWLMDKIAALQEESSIKNHPKLRSIQFWNLEVHEDSSATLYCEWDKGKVVYRETIEWTDFPLERIALYCCLTTEGRKRDGLYYILILPSEY</sequence>
<evidence type="ECO:0000313" key="3">
    <source>
        <dbReference type="Proteomes" id="UP000621799"/>
    </source>
</evidence>
<proteinExistence type="predicted"/>
<dbReference type="InterPro" id="IPR049241">
    <property type="entry name" value="DUF6876"/>
</dbReference>
<evidence type="ECO:0000313" key="2">
    <source>
        <dbReference type="EMBL" id="MBE9040193.1"/>
    </source>
</evidence>
<dbReference type="RefSeq" id="WP_264320449.1">
    <property type="nucleotide sequence ID" value="NZ_JADEXN010000063.1"/>
</dbReference>
<dbReference type="EMBL" id="JADEXN010000063">
    <property type="protein sequence ID" value="MBE9040193.1"/>
    <property type="molecule type" value="Genomic_DNA"/>
</dbReference>
<feature type="domain" description="DUF6876" evidence="1">
    <location>
        <begin position="10"/>
        <end position="140"/>
    </location>
</feature>
<keyword evidence="3" id="KW-1185">Reference proteome</keyword>
<dbReference type="AlphaFoldDB" id="A0A928Z7Z6"/>
<organism evidence="2 3">
    <name type="scientific">Zarconia navalis LEGE 11467</name>
    <dbReference type="NCBI Taxonomy" id="1828826"/>
    <lineage>
        <taxon>Bacteria</taxon>
        <taxon>Bacillati</taxon>
        <taxon>Cyanobacteriota</taxon>
        <taxon>Cyanophyceae</taxon>
        <taxon>Oscillatoriophycideae</taxon>
        <taxon>Oscillatoriales</taxon>
        <taxon>Oscillatoriales incertae sedis</taxon>
        <taxon>Zarconia</taxon>
        <taxon>Zarconia navalis</taxon>
    </lineage>
</organism>
<comment type="caution">
    <text evidence="2">The sequence shown here is derived from an EMBL/GenBank/DDBJ whole genome shotgun (WGS) entry which is preliminary data.</text>
</comment>
<reference evidence="2" key="1">
    <citation type="submission" date="2020-10" db="EMBL/GenBank/DDBJ databases">
        <authorList>
            <person name="Castelo-Branco R."/>
            <person name="Eusebio N."/>
            <person name="Adriana R."/>
            <person name="Vieira A."/>
            <person name="Brugerolle De Fraissinette N."/>
            <person name="Rezende De Castro R."/>
            <person name="Schneider M.P."/>
            <person name="Vasconcelos V."/>
            <person name="Leao P.N."/>
        </authorList>
    </citation>
    <scope>NUCLEOTIDE SEQUENCE</scope>
    <source>
        <strain evidence="2">LEGE 11467</strain>
    </source>
</reference>
<dbReference type="Proteomes" id="UP000621799">
    <property type="component" value="Unassembled WGS sequence"/>
</dbReference>
<evidence type="ECO:0000259" key="1">
    <source>
        <dbReference type="Pfam" id="PF21781"/>
    </source>
</evidence>
<gene>
    <name evidence="2" type="ORF">IQ235_05225</name>
</gene>
<dbReference type="Pfam" id="PF21781">
    <property type="entry name" value="DUF6876"/>
    <property type="match status" value="1"/>
</dbReference>
<protein>
    <recommendedName>
        <fullName evidence="1">DUF6876 domain-containing protein</fullName>
    </recommendedName>
</protein>
<name>A0A928Z7Z6_9CYAN</name>
<accession>A0A928Z7Z6</accession>